<dbReference type="EMBL" id="MNCJ02000318">
    <property type="protein sequence ID" value="KAF5816177.1"/>
    <property type="molecule type" value="Genomic_DNA"/>
</dbReference>
<organism evidence="7 8">
    <name type="scientific">Helianthus annuus</name>
    <name type="common">Common sunflower</name>
    <dbReference type="NCBI Taxonomy" id="4232"/>
    <lineage>
        <taxon>Eukaryota</taxon>
        <taxon>Viridiplantae</taxon>
        <taxon>Streptophyta</taxon>
        <taxon>Embryophyta</taxon>
        <taxon>Tracheophyta</taxon>
        <taxon>Spermatophyta</taxon>
        <taxon>Magnoliopsida</taxon>
        <taxon>eudicotyledons</taxon>
        <taxon>Gunneridae</taxon>
        <taxon>Pentapetalae</taxon>
        <taxon>asterids</taxon>
        <taxon>campanulids</taxon>
        <taxon>Asterales</taxon>
        <taxon>Asteraceae</taxon>
        <taxon>Asteroideae</taxon>
        <taxon>Heliantheae alliance</taxon>
        <taxon>Heliantheae</taxon>
        <taxon>Helianthus</taxon>
    </lineage>
</organism>
<dbReference type="AlphaFoldDB" id="A0A251VA70"/>
<feature type="domain" description="Subtilisin-like protease fibronectin type-III" evidence="5">
    <location>
        <begin position="112"/>
        <end position="213"/>
    </location>
</feature>
<reference evidence="6 8" key="1">
    <citation type="journal article" date="2017" name="Nature">
        <title>The sunflower genome provides insights into oil metabolism, flowering and Asterid evolution.</title>
        <authorList>
            <person name="Badouin H."/>
            <person name="Gouzy J."/>
            <person name="Grassa C.J."/>
            <person name="Murat F."/>
            <person name="Staton S.E."/>
            <person name="Cottret L."/>
            <person name="Lelandais-Briere C."/>
            <person name="Owens G.L."/>
            <person name="Carrere S."/>
            <person name="Mayjonade B."/>
            <person name="Legrand L."/>
            <person name="Gill N."/>
            <person name="Kane N.C."/>
            <person name="Bowers J.E."/>
            <person name="Hubner S."/>
            <person name="Bellec A."/>
            <person name="Berard A."/>
            <person name="Berges H."/>
            <person name="Blanchet N."/>
            <person name="Boniface M.C."/>
            <person name="Brunel D."/>
            <person name="Catrice O."/>
            <person name="Chaidir N."/>
            <person name="Claudel C."/>
            <person name="Donnadieu C."/>
            <person name="Faraut T."/>
            <person name="Fievet G."/>
            <person name="Helmstetter N."/>
            <person name="King M."/>
            <person name="Knapp S.J."/>
            <person name="Lai Z."/>
            <person name="Le Paslier M.C."/>
            <person name="Lippi Y."/>
            <person name="Lorenzon L."/>
            <person name="Mandel J.R."/>
            <person name="Marage G."/>
            <person name="Marchand G."/>
            <person name="Marquand E."/>
            <person name="Bret-Mestries E."/>
            <person name="Morien E."/>
            <person name="Nambeesan S."/>
            <person name="Nguyen T."/>
            <person name="Pegot-Espagnet P."/>
            <person name="Pouilly N."/>
            <person name="Raftis F."/>
            <person name="Sallet E."/>
            <person name="Schiex T."/>
            <person name="Thomas J."/>
            <person name="Vandecasteele C."/>
            <person name="Vares D."/>
            <person name="Vear F."/>
            <person name="Vautrin S."/>
            <person name="Crespi M."/>
            <person name="Mangin B."/>
            <person name="Burke J.M."/>
            <person name="Salse J."/>
            <person name="Munos S."/>
            <person name="Vincourt P."/>
            <person name="Rieseberg L.H."/>
            <person name="Langlade N.B."/>
        </authorList>
    </citation>
    <scope>NUCLEOTIDE SEQUENCE [LARGE SCALE GENOMIC DNA]</scope>
    <source>
        <strain evidence="8">cv. SF193</strain>
        <tissue evidence="6">Leaves</tissue>
    </source>
</reference>
<dbReference type="GO" id="GO:0006508">
    <property type="term" value="P:proteolysis"/>
    <property type="evidence" value="ECO:0007669"/>
    <property type="project" value="InterPro"/>
</dbReference>
<evidence type="ECO:0000259" key="5">
    <source>
        <dbReference type="Pfam" id="PF17766"/>
    </source>
</evidence>
<dbReference type="EC" id="3.4.21.25" evidence="6"/>
<dbReference type="PANTHER" id="PTHR10795">
    <property type="entry name" value="PROPROTEIN CONVERTASE SUBTILISIN/KEXIN"/>
    <property type="match status" value="1"/>
</dbReference>
<dbReference type="PROSITE" id="PS51892">
    <property type="entry name" value="SUBTILASE"/>
    <property type="match status" value="1"/>
</dbReference>
<dbReference type="Pfam" id="PF17766">
    <property type="entry name" value="fn3_6"/>
    <property type="match status" value="1"/>
</dbReference>
<protein>
    <submittedName>
        <fullName evidence="6">Cucumisin</fullName>
        <ecNumber evidence="6">3.4.21.25</ecNumber>
    </submittedName>
    <submittedName>
        <fullName evidence="7">Putative peptidase S8, subtilisin-related protein</fullName>
    </submittedName>
</protein>
<sequence length="216" mass="23409">MSCPHLVGIAALLKASHPDWSPAAIKSAIMTTADQVNLSGKPIEDERELPADLFAIGSGHVNPSKSNDPGLVFNIEPDEYIPYLCGLGYTSQQVGIIVSKSVSCSETIPEGQLNYPSFAMTLASGENKTYSRTVTNVGEANSTYTTRVTDMVIPDGVVVVVHNPTLVFTEMNQKLTYEVTFRRSSVVEINVPCGEGAMAWRSGNYLVRTPFSIKYV</sequence>
<evidence type="ECO:0000313" key="7">
    <source>
        <dbReference type="EMBL" id="OTG32510.1"/>
    </source>
</evidence>
<comment type="similarity">
    <text evidence="1 3">Belongs to the peptidase S8 family.</text>
</comment>
<dbReference type="OMA" id="ENHEPAN"/>
<dbReference type="InParanoid" id="A0A251VA70"/>
<keyword evidence="6" id="KW-0378">Hydrolase</keyword>
<dbReference type="SUPFAM" id="SSF52743">
    <property type="entry name" value="Subtilisin-like"/>
    <property type="match status" value="1"/>
</dbReference>
<dbReference type="InterPro" id="IPR000209">
    <property type="entry name" value="Peptidase_S8/S53_dom"/>
</dbReference>
<dbReference type="InterPro" id="IPR041469">
    <property type="entry name" value="Subtilisin-like_FN3"/>
</dbReference>
<name>A0A251VA70_HELAN</name>
<dbReference type="STRING" id="4232.A0A251VA70"/>
<dbReference type="InterPro" id="IPR036852">
    <property type="entry name" value="Peptidase_S8/S53_dom_sf"/>
</dbReference>
<accession>A0A251VA70</accession>
<dbReference type="Pfam" id="PF00082">
    <property type="entry name" value="Peptidase_S8"/>
    <property type="match status" value="1"/>
</dbReference>
<keyword evidence="2" id="KW-0732">Signal</keyword>
<comment type="caution">
    <text evidence="3">Lacks conserved residue(s) required for the propagation of feature annotation.</text>
</comment>
<dbReference type="Gramene" id="mRNA:HanXRQr2_Chr03g0131471">
    <property type="protein sequence ID" value="CDS:HanXRQr2_Chr03g0131471.1"/>
    <property type="gene ID" value="HanXRQr2_Chr03g0131471"/>
</dbReference>
<evidence type="ECO:0000256" key="1">
    <source>
        <dbReference type="ARBA" id="ARBA00011073"/>
    </source>
</evidence>
<dbReference type="InterPro" id="IPR045051">
    <property type="entry name" value="SBT"/>
</dbReference>
<dbReference type="EMBL" id="CM007892">
    <property type="protein sequence ID" value="OTG32510.1"/>
    <property type="molecule type" value="Genomic_DNA"/>
</dbReference>
<evidence type="ECO:0000313" key="8">
    <source>
        <dbReference type="Proteomes" id="UP000215914"/>
    </source>
</evidence>
<evidence type="ECO:0000259" key="4">
    <source>
        <dbReference type="Pfam" id="PF00082"/>
    </source>
</evidence>
<dbReference type="Proteomes" id="UP000215914">
    <property type="component" value="Chromosome 3"/>
</dbReference>
<dbReference type="Gene3D" id="2.60.40.2310">
    <property type="match status" value="1"/>
</dbReference>
<dbReference type="GO" id="GO:0004252">
    <property type="term" value="F:serine-type endopeptidase activity"/>
    <property type="evidence" value="ECO:0007669"/>
    <property type="project" value="InterPro"/>
</dbReference>
<evidence type="ECO:0000256" key="2">
    <source>
        <dbReference type="ARBA" id="ARBA00022729"/>
    </source>
</evidence>
<dbReference type="Gene3D" id="3.40.50.200">
    <property type="entry name" value="Peptidase S8/S53 domain"/>
    <property type="match status" value="1"/>
</dbReference>
<gene>
    <name evidence="7" type="ORF">HannXRQ_Chr03g0087501</name>
    <name evidence="6" type="ORF">HanXRQr2_Chr03g0131471</name>
</gene>
<evidence type="ECO:0000256" key="3">
    <source>
        <dbReference type="PROSITE-ProRule" id="PRU01240"/>
    </source>
</evidence>
<reference evidence="6" key="3">
    <citation type="submission" date="2020-06" db="EMBL/GenBank/DDBJ databases">
        <title>Helianthus annuus Genome sequencing and assembly Release 2.</title>
        <authorList>
            <person name="Gouzy J."/>
            <person name="Langlade N."/>
            <person name="Munos S."/>
        </authorList>
    </citation>
    <scope>NUCLEOTIDE SEQUENCE</scope>
    <source>
        <tissue evidence="6">Leaves</tissue>
    </source>
</reference>
<reference evidence="7" key="2">
    <citation type="submission" date="2017-02" db="EMBL/GenBank/DDBJ databases">
        <title>Sunflower complete genome.</title>
        <authorList>
            <person name="Langlade N."/>
            <person name="Munos S."/>
        </authorList>
    </citation>
    <scope>NUCLEOTIDE SEQUENCE [LARGE SCALE GENOMIC DNA]</scope>
    <source>
        <tissue evidence="7">Leaves</tissue>
    </source>
</reference>
<proteinExistence type="inferred from homology"/>
<evidence type="ECO:0000313" key="6">
    <source>
        <dbReference type="EMBL" id="KAF5816177.1"/>
    </source>
</evidence>
<feature type="domain" description="Peptidase S8/S53" evidence="4">
    <location>
        <begin position="1"/>
        <end position="38"/>
    </location>
</feature>
<keyword evidence="8" id="KW-1185">Reference proteome</keyword>